<dbReference type="SUPFAM" id="SSF109998">
    <property type="entry name" value="Triger factor/SurA peptide-binding domain-like"/>
    <property type="match status" value="1"/>
</dbReference>
<protein>
    <recommendedName>
        <fullName evidence="2">peptidylprolyl isomerase</fullName>
        <ecNumber evidence="2">5.2.1.8</ecNumber>
    </recommendedName>
</protein>
<dbReference type="Proteomes" id="UP000238701">
    <property type="component" value="Unassembled WGS sequence"/>
</dbReference>
<dbReference type="Gene3D" id="1.10.4030.10">
    <property type="entry name" value="Porin chaperone SurA, peptide-binding domain"/>
    <property type="match status" value="1"/>
</dbReference>
<dbReference type="EC" id="5.2.1.8" evidence="2"/>
<dbReference type="EMBL" id="OMOD01000144">
    <property type="protein sequence ID" value="SPF43609.1"/>
    <property type="molecule type" value="Genomic_DNA"/>
</dbReference>
<dbReference type="PROSITE" id="PS50198">
    <property type="entry name" value="PPIC_PPIASE_2"/>
    <property type="match status" value="1"/>
</dbReference>
<evidence type="ECO:0000256" key="2">
    <source>
        <dbReference type="ARBA" id="ARBA00013194"/>
    </source>
</evidence>
<gene>
    <name evidence="9" type="ORF">SBA1_50061</name>
</gene>
<keyword evidence="5 6" id="KW-0413">Isomerase</keyword>
<feature type="chain" id="PRO_5015452234" description="peptidylprolyl isomerase" evidence="7">
    <location>
        <begin position="17"/>
        <end position="362"/>
    </location>
</feature>
<reference evidence="10" key="1">
    <citation type="submission" date="2018-02" db="EMBL/GenBank/DDBJ databases">
        <authorList>
            <person name="Hausmann B."/>
        </authorList>
    </citation>
    <scope>NUCLEOTIDE SEQUENCE [LARGE SCALE GENOMIC DNA]</scope>
    <source>
        <strain evidence="10">Peat soil MAG SbA1</strain>
    </source>
</reference>
<dbReference type="Gene3D" id="3.10.50.40">
    <property type="match status" value="1"/>
</dbReference>
<dbReference type="GO" id="GO:0003755">
    <property type="term" value="F:peptidyl-prolyl cis-trans isomerase activity"/>
    <property type="evidence" value="ECO:0007669"/>
    <property type="project" value="UniProtKB-KW"/>
</dbReference>
<dbReference type="Pfam" id="PF13624">
    <property type="entry name" value="SurA_N_3"/>
    <property type="match status" value="1"/>
</dbReference>
<dbReference type="OrthoDB" id="14196at2"/>
<evidence type="ECO:0000256" key="6">
    <source>
        <dbReference type="PROSITE-ProRule" id="PRU00278"/>
    </source>
</evidence>
<feature type="domain" description="PpiC" evidence="8">
    <location>
        <begin position="182"/>
        <end position="284"/>
    </location>
</feature>
<feature type="signal peptide" evidence="7">
    <location>
        <begin position="1"/>
        <end position="16"/>
    </location>
</feature>
<dbReference type="InterPro" id="IPR050245">
    <property type="entry name" value="PrsA_foldase"/>
</dbReference>
<comment type="catalytic activity">
    <reaction evidence="1">
        <text>[protein]-peptidylproline (omega=180) = [protein]-peptidylproline (omega=0)</text>
        <dbReference type="Rhea" id="RHEA:16237"/>
        <dbReference type="Rhea" id="RHEA-COMP:10747"/>
        <dbReference type="Rhea" id="RHEA-COMP:10748"/>
        <dbReference type="ChEBI" id="CHEBI:83833"/>
        <dbReference type="ChEBI" id="CHEBI:83834"/>
        <dbReference type="EC" id="5.2.1.8"/>
    </reaction>
</comment>
<accession>A0A2U3KVM4</accession>
<dbReference type="InterPro" id="IPR027304">
    <property type="entry name" value="Trigger_fact/SurA_dom_sf"/>
</dbReference>
<dbReference type="PANTHER" id="PTHR47245:SF1">
    <property type="entry name" value="FOLDASE PROTEIN PRSA"/>
    <property type="match status" value="1"/>
</dbReference>
<keyword evidence="3 7" id="KW-0732">Signal</keyword>
<evidence type="ECO:0000256" key="4">
    <source>
        <dbReference type="ARBA" id="ARBA00023110"/>
    </source>
</evidence>
<dbReference type="SUPFAM" id="SSF54534">
    <property type="entry name" value="FKBP-like"/>
    <property type="match status" value="1"/>
</dbReference>
<dbReference type="InterPro" id="IPR023058">
    <property type="entry name" value="PPIase_PpiC_CS"/>
</dbReference>
<evidence type="ECO:0000256" key="3">
    <source>
        <dbReference type="ARBA" id="ARBA00022729"/>
    </source>
</evidence>
<evidence type="ECO:0000259" key="8">
    <source>
        <dbReference type="PROSITE" id="PS50198"/>
    </source>
</evidence>
<dbReference type="PANTHER" id="PTHR47245">
    <property type="entry name" value="PEPTIDYLPROLYL ISOMERASE"/>
    <property type="match status" value="1"/>
</dbReference>
<evidence type="ECO:0000313" key="9">
    <source>
        <dbReference type="EMBL" id="SPF43609.1"/>
    </source>
</evidence>
<organism evidence="9 10">
    <name type="scientific">Candidatus Sulfotelmatobacter kueseliae</name>
    <dbReference type="NCBI Taxonomy" id="2042962"/>
    <lineage>
        <taxon>Bacteria</taxon>
        <taxon>Pseudomonadati</taxon>
        <taxon>Acidobacteriota</taxon>
        <taxon>Terriglobia</taxon>
        <taxon>Terriglobales</taxon>
        <taxon>Candidatus Korobacteraceae</taxon>
        <taxon>Candidatus Sulfotelmatobacter</taxon>
    </lineage>
</organism>
<dbReference type="PROSITE" id="PS01096">
    <property type="entry name" value="PPIC_PPIASE_1"/>
    <property type="match status" value="1"/>
</dbReference>
<name>A0A2U3KVM4_9BACT</name>
<proteinExistence type="predicted"/>
<evidence type="ECO:0000256" key="1">
    <source>
        <dbReference type="ARBA" id="ARBA00000971"/>
    </source>
</evidence>
<sequence>MTGEIALKRISFSAQAAAAFSAAALLAILIGCSSPVGGDVMATVDGRKIFRSDVDKYYDNYQASSTQQAPSGEQATALRLQILNQMIEDEILMRRAEKLGLLATDEEVDRKFNEYKAPFTQEEFDQRLKDKKITLADFKRDIRRSITRDKVLNKEVSSKINVTDQDITEYYNAHKGDFNLIEPQYHLALITVTTAPNPQVQNQNDKAQNEADARKKIQMIANRLDSGDDFATLAMKYSENPETSGNGGDLGTFPESGLKGINDLATREAIAKLKPGQYSPIVSVIDPASRRAMEFRIVKLVSKEPAGQRDLSDPRVQQAIRSQLHDRREQLLKEAYYEVLRDSAKVENYYAQKVLDSNGVQK</sequence>
<evidence type="ECO:0000313" key="10">
    <source>
        <dbReference type="Proteomes" id="UP000238701"/>
    </source>
</evidence>
<evidence type="ECO:0000256" key="5">
    <source>
        <dbReference type="ARBA" id="ARBA00023235"/>
    </source>
</evidence>
<keyword evidence="4 6" id="KW-0697">Rotamase</keyword>
<dbReference type="InterPro" id="IPR000297">
    <property type="entry name" value="PPIase_PpiC"/>
</dbReference>
<dbReference type="InterPro" id="IPR046357">
    <property type="entry name" value="PPIase_dom_sf"/>
</dbReference>
<dbReference type="Pfam" id="PF00639">
    <property type="entry name" value="Rotamase"/>
    <property type="match status" value="1"/>
</dbReference>
<evidence type="ECO:0000256" key="7">
    <source>
        <dbReference type="SAM" id="SignalP"/>
    </source>
</evidence>
<dbReference type="AlphaFoldDB" id="A0A2U3KVM4"/>